<dbReference type="EMBL" id="JAGSPN010000224">
    <property type="protein sequence ID" value="MBR7784448.1"/>
    <property type="molecule type" value="Genomic_DNA"/>
</dbReference>
<dbReference type="EC" id="6.1.1.15" evidence="2"/>
<dbReference type="Proteomes" id="UP000680067">
    <property type="component" value="Unassembled WGS sequence"/>
</dbReference>
<keyword evidence="2" id="KW-0436">Ligase</keyword>
<evidence type="ECO:0000259" key="1">
    <source>
        <dbReference type="Pfam" id="PF04073"/>
    </source>
</evidence>
<feature type="domain" description="YbaK/aminoacyl-tRNA synthetase-associated" evidence="1">
    <location>
        <begin position="2"/>
        <end position="124"/>
    </location>
</feature>
<evidence type="ECO:0000313" key="2">
    <source>
        <dbReference type="EMBL" id="MBR7784448.1"/>
    </source>
</evidence>
<sequence length="132" mass="14406">PGKAKCEDVAALLSIPLQNTVKSIVLTVDADKEEDKQVWLLLLRGDHELNEVKTSKVPGLATYRFATEAEIVEWFGTKPGYLGPINTLKPVKVVADRTVANMANFVCGANEADFHFTGANWGRDLPEPVVAD</sequence>
<keyword evidence="3" id="KW-1185">Reference proteome</keyword>
<dbReference type="Gene3D" id="3.90.960.10">
    <property type="entry name" value="YbaK/aminoacyl-tRNA synthetase-associated domain"/>
    <property type="match status" value="1"/>
</dbReference>
<dbReference type="InterPro" id="IPR036754">
    <property type="entry name" value="YbaK/aa-tRNA-synt-asso_dom_sf"/>
</dbReference>
<dbReference type="RefSeq" id="WP_329604710.1">
    <property type="nucleotide sequence ID" value="NZ_JAGSPN010000224.1"/>
</dbReference>
<comment type="caution">
    <text evidence="2">The sequence shown here is derived from an EMBL/GenBank/DDBJ whole genome shotgun (WGS) entry which is preliminary data.</text>
</comment>
<reference evidence="2" key="1">
    <citation type="submission" date="2021-04" db="EMBL/GenBank/DDBJ databases">
        <title>novel species isolated from subtropical streams in China.</title>
        <authorList>
            <person name="Lu H."/>
        </authorList>
    </citation>
    <scope>NUCLEOTIDE SEQUENCE</scope>
    <source>
        <strain evidence="2">LFS511W</strain>
    </source>
</reference>
<dbReference type="Pfam" id="PF04073">
    <property type="entry name" value="tRNA_edit"/>
    <property type="match status" value="1"/>
</dbReference>
<dbReference type="InterPro" id="IPR007214">
    <property type="entry name" value="YbaK/aa-tRNA-synth-assoc-dom"/>
</dbReference>
<evidence type="ECO:0000313" key="3">
    <source>
        <dbReference type="Proteomes" id="UP000680067"/>
    </source>
</evidence>
<dbReference type="GO" id="GO:0002161">
    <property type="term" value="F:aminoacyl-tRNA deacylase activity"/>
    <property type="evidence" value="ECO:0007669"/>
    <property type="project" value="InterPro"/>
</dbReference>
<feature type="non-terminal residue" evidence="2">
    <location>
        <position position="1"/>
    </location>
</feature>
<dbReference type="CDD" id="cd04334">
    <property type="entry name" value="ProRS-INS"/>
    <property type="match status" value="1"/>
</dbReference>
<dbReference type="AlphaFoldDB" id="A0A941IA56"/>
<gene>
    <name evidence="2" type="ORF">KDM89_20140</name>
</gene>
<accession>A0A941IA56</accession>
<proteinExistence type="predicted"/>
<dbReference type="SUPFAM" id="SSF55826">
    <property type="entry name" value="YbaK/ProRS associated domain"/>
    <property type="match status" value="1"/>
</dbReference>
<dbReference type="GO" id="GO:0004827">
    <property type="term" value="F:proline-tRNA ligase activity"/>
    <property type="evidence" value="ECO:0007669"/>
    <property type="project" value="UniProtKB-EC"/>
</dbReference>
<name>A0A941IA56_9BURK</name>
<feature type="non-terminal residue" evidence="2">
    <location>
        <position position="132"/>
    </location>
</feature>
<protein>
    <submittedName>
        <fullName evidence="2">Proline--tRNA ligase</fullName>
        <ecNumber evidence="2">6.1.1.15</ecNumber>
    </submittedName>
</protein>
<organism evidence="2 3">
    <name type="scientific">Undibacterium luofuense</name>
    <dbReference type="NCBI Taxonomy" id="2828733"/>
    <lineage>
        <taxon>Bacteria</taxon>
        <taxon>Pseudomonadati</taxon>
        <taxon>Pseudomonadota</taxon>
        <taxon>Betaproteobacteria</taxon>
        <taxon>Burkholderiales</taxon>
        <taxon>Oxalobacteraceae</taxon>
        <taxon>Undibacterium</taxon>
    </lineage>
</organism>